<dbReference type="SUPFAM" id="SSF49265">
    <property type="entry name" value="Fibronectin type III"/>
    <property type="match status" value="1"/>
</dbReference>
<accession>A0A242JYS5</accession>
<name>A0A242JYS5_9ENTE</name>
<proteinExistence type="predicted"/>
<comment type="caution">
    <text evidence="1">The sequence shown here is derived from an EMBL/GenBank/DDBJ whole genome shotgun (WGS) entry which is preliminary data.</text>
</comment>
<dbReference type="CDD" id="cd00063">
    <property type="entry name" value="FN3"/>
    <property type="match status" value="1"/>
</dbReference>
<dbReference type="RefSeq" id="WP_086285122.1">
    <property type="nucleotide sequence ID" value="NZ_NGMO01000003.1"/>
</dbReference>
<dbReference type="AlphaFoldDB" id="A0A242JYS5"/>
<dbReference type="Gene3D" id="2.60.40.10">
    <property type="entry name" value="Immunoglobulins"/>
    <property type="match status" value="1"/>
</dbReference>
<dbReference type="EMBL" id="NGMO01000003">
    <property type="protein sequence ID" value="OTP10370.1"/>
    <property type="molecule type" value="Genomic_DNA"/>
</dbReference>
<protein>
    <recommendedName>
        <fullName evidence="3">Fibronectin type-III domain-containing protein</fullName>
    </recommendedName>
</protein>
<dbReference type="InterPro" id="IPR013783">
    <property type="entry name" value="Ig-like_fold"/>
</dbReference>
<organism evidence="1 2">
    <name type="scientific">Candidatus Enterococcus wittei</name>
    <dbReference type="NCBI Taxonomy" id="1987383"/>
    <lineage>
        <taxon>Bacteria</taxon>
        <taxon>Bacillati</taxon>
        <taxon>Bacillota</taxon>
        <taxon>Bacilli</taxon>
        <taxon>Lactobacillales</taxon>
        <taxon>Enterococcaceae</taxon>
        <taxon>Enterococcus</taxon>
    </lineage>
</organism>
<dbReference type="STRING" id="1987383.A5844_002070"/>
<dbReference type="InterPro" id="IPR003961">
    <property type="entry name" value="FN3_dom"/>
</dbReference>
<evidence type="ECO:0000313" key="2">
    <source>
        <dbReference type="Proteomes" id="UP000194933"/>
    </source>
</evidence>
<evidence type="ECO:0000313" key="1">
    <source>
        <dbReference type="EMBL" id="OTP10370.1"/>
    </source>
</evidence>
<dbReference type="InterPro" id="IPR036116">
    <property type="entry name" value="FN3_sf"/>
</dbReference>
<keyword evidence="2" id="KW-1185">Reference proteome</keyword>
<gene>
    <name evidence="1" type="ORF">A5844_002070</name>
</gene>
<reference evidence="1 2" key="1">
    <citation type="submission" date="2017-05" db="EMBL/GenBank/DDBJ databases">
        <title>The Genome Sequence of Enterococcus sp. 10A9_DIV0425.</title>
        <authorList>
            <consortium name="The Broad Institute Genomics Platform"/>
            <consortium name="The Broad Institute Genomic Center for Infectious Diseases"/>
            <person name="Earl A."/>
            <person name="Manson A."/>
            <person name="Schwartman J."/>
            <person name="Gilmore M."/>
            <person name="Abouelleil A."/>
            <person name="Cao P."/>
            <person name="Chapman S."/>
            <person name="Cusick C."/>
            <person name="Shea T."/>
            <person name="Young S."/>
            <person name="Neafsey D."/>
            <person name="Nusbaum C."/>
            <person name="Birren B."/>
        </authorList>
    </citation>
    <scope>NUCLEOTIDE SEQUENCE [LARGE SCALE GENOMIC DNA]</scope>
    <source>
        <strain evidence="1 2">10A9_DIV0425</strain>
    </source>
</reference>
<dbReference type="Proteomes" id="UP000194933">
    <property type="component" value="Unassembled WGS sequence"/>
</dbReference>
<sequence>MQKNRIHPNAPQNPQSTLNEDGSVTILFDAVAGAKSYVIHYGNANESDPKKAIFMGYTETNTWILSKEDLPANTTGDKLYFYVQTFNELGEGANDIEKASYLNNNKLGSAWSEPTIITVPEGESK</sequence>
<evidence type="ECO:0008006" key="3">
    <source>
        <dbReference type="Google" id="ProtNLM"/>
    </source>
</evidence>